<comment type="catalytic activity">
    <reaction evidence="9">
        <text>L-seryl-[protein] + ATP = O-phospho-L-seryl-[protein] + ADP + H(+)</text>
        <dbReference type="Rhea" id="RHEA:17989"/>
        <dbReference type="Rhea" id="RHEA-COMP:9863"/>
        <dbReference type="Rhea" id="RHEA-COMP:11604"/>
        <dbReference type="ChEBI" id="CHEBI:15378"/>
        <dbReference type="ChEBI" id="CHEBI:29999"/>
        <dbReference type="ChEBI" id="CHEBI:30616"/>
        <dbReference type="ChEBI" id="CHEBI:83421"/>
        <dbReference type="ChEBI" id="CHEBI:456216"/>
        <dbReference type="EC" id="2.7.11.1"/>
    </reaction>
</comment>
<dbReference type="PANTHER" id="PTHR22983">
    <property type="entry name" value="PROTEIN KINASE RELATED"/>
    <property type="match status" value="1"/>
</dbReference>
<dbReference type="Gramene" id="Kaladp0020s0098.1.v1.1">
    <property type="protein sequence ID" value="Kaladp0020s0098.1.v1.1"/>
    <property type="gene ID" value="Kaladp0020s0098.v1.1"/>
</dbReference>
<evidence type="ECO:0000256" key="3">
    <source>
        <dbReference type="ARBA" id="ARBA00022679"/>
    </source>
</evidence>
<dbReference type="PROSITE" id="PS50176">
    <property type="entry name" value="ARM_REPEAT"/>
    <property type="match status" value="1"/>
</dbReference>
<name>A0A7N0T369_KALFE</name>
<reference evidence="11" key="1">
    <citation type="submission" date="2021-01" db="UniProtKB">
        <authorList>
            <consortium name="EnsemblPlants"/>
        </authorList>
    </citation>
    <scope>IDENTIFICATION</scope>
</reference>
<dbReference type="EnsemblPlants" id="Kaladp0020s0098.1.v1.1">
    <property type="protein sequence ID" value="Kaladp0020s0098.1.v1.1"/>
    <property type="gene ID" value="Kaladp0020s0098.v1.1"/>
</dbReference>
<dbReference type="InterPro" id="IPR011989">
    <property type="entry name" value="ARM-like"/>
</dbReference>
<protein>
    <recommendedName>
        <fullName evidence="1">non-specific serine/threonine protein kinase</fullName>
        <ecNumber evidence="1">2.7.11.1</ecNumber>
    </recommendedName>
</protein>
<dbReference type="Pfam" id="PF13513">
    <property type="entry name" value="HEAT_EZ"/>
    <property type="match status" value="1"/>
</dbReference>
<evidence type="ECO:0000256" key="7">
    <source>
        <dbReference type="ARBA" id="ARBA00022840"/>
    </source>
</evidence>
<evidence type="ECO:0000256" key="5">
    <source>
        <dbReference type="ARBA" id="ARBA00022741"/>
    </source>
</evidence>
<dbReference type="GO" id="GO:0005737">
    <property type="term" value="C:cytoplasm"/>
    <property type="evidence" value="ECO:0007669"/>
    <property type="project" value="UniProtKB-ARBA"/>
</dbReference>
<dbReference type="InterPro" id="IPR016024">
    <property type="entry name" value="ARM-type_fold"/>
</dbReference>
<accession>A0A7N0T369</accession>
<dbReference type="GO" id="GO:0004674">
    <property type="term" value="F:protein serine/threonine kinase activity"/>
    <property type="evidence" value="ECO:0007669"/>
    <property type="project" value="UniProtKB-KW"/>
</dbReference>
<evidence type="ECO:0000256" key="2">
    <source>
        <dbReference type="ARBA" id="ARBA00022527"/>
    </source>
</evidence>
<keyword evidence="6" id="KW-0418">Kinase</keyword>
<evidence type="ECO:0000256" key="4">
    <source>
        <dbReference type="ARBA" id="ARBA00022737"/>
    </source>
</evidence>
<dbReference type="PANTHER" id="PTHR22983:SF6">
    <property type="entry name" value="SERINE_THREONINE-PROTEIN KINASE 36"/>
    <property type="match status" value="1"/>
</dbReference>
<dbReference type="SUPFAM" id="SSF48371">
    <property type="entry name" value="ARM repeat"/>
    <property type="match status" value="1"/>
</dbReference>
<keyword evidence="3" id="KW-0808">Transferase</keyword>
<keyword evidence="12" id="KW-1185">Reference proteome</keyword>
<comment type="catalytic activity">
    <reaction evidence="8">
        <text>L-threonyl-[protein] + ATP = O-phospho-L-threonyl-[protein] + ADP + H(+)</text>
        <dbReference type="Rhea" id="RHEA:46608"/>
        <dbReference type="Rhea" id="RHEA-COMP:11060"/>
        <dbReference type="Rhea" id="RHEA-COMP:11605"/>
        <dbReference type="ChEBI" id="CHEBI:15378"/>
        <dbReference type="ChEBI" id="CHEBI:30013"/>
        <dbReference type="ChEBI" id="CHEBI:30616"/>
        <dbReference type="ChEBI" id="CHEBI:61977"/>
        <dbReference type="ChEBI" id="CHEBI:456216"/>
        <dbReference type="EC" id="2.7.11.1"/>
    </reaction>
</comment>
<dbReference type="GO" id="GO:0005524">
    <property type="term" value="F:ATP binding"/>
    <property type="evidence" value="ECO:0007669"/>
    <property type="project" value="UniProtKB-KW"/>
</dbReference>
<dbReference type="Gene3D" id="1.25.10.10">
    <property type="entry name" value="Leucine-rich Repeat Variant"/>
    <property type="match status" value="1"/>
</dbReference>
<evidence type="ECO:0000256" key="10">
    <source>
        <dbReference type="PROSITE-ProRule" id="PRU00259"/>
    </source>
</evidence>
<evidence type="ECO:0000256" key="8">
    <source>
        <dbReference type="ARBA" id="ARBA00047899"/>
    </source>
</evidence>
<dbReference type="OMA" id="HAVEIMS"/>
<evidence type="ECO:0000256" key="1">
    <source>
        <dbReference type="ARBA" id="ARBA00012513"/>
    </source>
</evidence>
<evidence type="ECO:0000313" key="12">
    <source>
        <dbReference type="Proteomes" id="UP000594263"/>
    </source>
</evidence>
<dbReference type="SMART" id="SM00185">
    <property type="entry name" value="ARM"/>
    <property type="match status" value="3"/>
</dbReference>
<feature type="repeat" description="ARM" evidence="10">
    <location>
        <begin position="792"/>
        <end position="820"/>
    </location>
</feature>
<proteinExistence type="predicted"/>
<sequence length="919" mass="99897">MDEILAELLEFVARIMMLKSSDYDDLLVKSLALTRLFMDNSGSDVGYSYISHWIALTAIFPQVVRKSEDSYRKVLHESAACITTILSRVTQALKVSEGPIVTVVNDIVKKISDHALKTGLVDHFCMSLSIAGASLISGSTNLLHAACETCRAIWSLVNALETHSIKESAHMFPLIAMHSQHLLMPEMKTEKITAMVGVESAKVVEAIAMAFLKSKHIQVAVYCCLRQRSEASLAATIQILSRCCLYTGTVAGVICGLPSSLPVTTIVSGGSDGTILAEIFTILSLCASSNKDTQMGEANNVKSKFNKSSVLVSHSCLIIAITAQCLKSTGRNSALFMLTTSPKIQFSRLLLIAQHYSCDDQMRISFQRHQASALLAFTSILSLENGAFDESSILKIAAPLIPQVATLCDHLKTVSDNDGDSDDSDLNGNLSFWHAPRDGSIGLIELRLKWGGPSAIKQLCASGIPQLLVELLTTCLSKFPATNNIKDWVGLSPSGVVGTIYSISHCFSGGASIFRQVLVNVERVKLICRMMSDVHLKLVNCWGGPGGGKDGVRDIVNAVIDLLVFPFIAIQNVPGLPSAMASVNSGSLLNIGSTGERICREDKYMVKAIEDDMGRYIKILTEVGVPEIVLRSLDHVDPKDTGKPIAFIAKMTSQKALAVQLVSKGLLHPNRMRKLLDSSSPTQVVMDVLMILSDLARMDKAFYEYINGAGVLEVLKGFLSHDDPNFRAKACSALGNMCRHSSNFYNSLAEHQIISLLIDRCSDPDRRTRKYACFAIGNAAYHNDTLYDELRRSIPELANLLLSPEEDKVKANAAGALSNLIRNSNKLCEELVSKGAVKALLKLATDSSVVALNPSGRDEANESSMKIALFSLAKMSKHQPCQQFIQSSELFPVIGQLRQSPEQMIANYASAIMRNVMGD</sequence>
<evidence type="ECO:0000313" key="11">
    <source>
        <dbReference type="EnsemblPlants" id="Kaladp0020s0098.1.v1.1"/>
    </source>
</evidence>
<keyword evidence="2" id="KW-0723">Serine/threonine-protein kinase</keyword>
<keyword evidence="7" id="KW-0067">ATP-binding</keyword>
<organism evidence="11 12">
    <name type="scientific">Kalanchoe fedtschenkoi</name>
    <name type="common">Lavender scallops</name>
    <name type="synonym">South American air plant</name>
    <dbReference type="NCBI Taxonomy" id="63787"/>
    <lineage>
        <taxon>Eukaryota</taxon>
        <taxon>Viridiplantae</taxon>
        <taxon>Streptophyta</taxon>
        <taxon>Embryophyta</taxon>
        <taxon>Tracheophyta</taxon>
        <taxon>Spermatophyta</taxon>
        <taxon>Magnoliopsida</taxon>
        <taxon>eudicotyledons</taxon>
        <taxon>Gunneridae</taxon>
        <taxon>Pentapetalae</taxon>
        <taxon>Saxifragales</taxon>
        <taxon>Crassulaceae</taxon>
        <taxon>Kalanchoe</taxon>
    </lineage>
</organism>
<evidence type="ECO:0000256" key="9">
    <source>
        <dbReference type="ARBA" id="ARBA00048679"/>
    </source>
</evidence>
<dbReference type="Proteomes" id="UP000594263">
    <property type="component" value="Unplaced"/>
</dbReference>
<dbReference type="AlphaFoldDB" id="A0A7N0T369"/>
<dbReference type="FunFam" id="1.25.10.10:FF:000223">
    <property type="entry name" value="Serine/threonine-protein kinase TIO"/>
    <property type="match status" value="1"/>
</dbReference>
<dbReference type="EC" id="2.7.11.1" evidence="1"/>
<keyword evidence="5" id="KW-0547">Nucleotide-binding</keyword>
<evidence type="ECO:0000256" key="6">
    <source>
        <dbReference type="ARBA" id="ARBA00022777"/>
    </source>
</evidence>
<dbReference type="InterPro" id="IPR000225">
    <property type="entry name" value="Armadillo"/>
</dbReference>
<keyword evidence="4" id="KW-0677">Repeat</keyword>